<evidence type="ECO:0000313" key="2">
    <source>
        <dbReference type="Proteomes" id="UP000198924"/>
    </source>
</evidence>
<dbReference type="AlphaFoldDB" id="A0A1I4AQ73"/>
<dbReference type="STRING" id="45496.SAMN04488079_11562"/>
<sequence>MMKQLLIILAIFGLSGCQINKPLSLTTTNLENTSCNIPVSELTVVSPLKGENVFRFEDIISSGVVTPAATVALGGYKRADFNYLLEEDSESVIKETFKDLFPKTGNTPALLNINFNYYITDTGAMSNKIILAMTAKLEQPGNEHIKAVTTLHSSYSTFPLTYPSSDYLNTLFSEGLVKLEKEICSKAKLLQQENLADH</sequence>
<protein>
    <recommendedName>
        <fullName evidence="3">Lipoprotein</fullName>
    </recommendedName>
</protein>
<name>A0A1I4AQ73_9GAMM</name>
<reference evidence="2" key="1">
    <citation type="submission" date="2016-10" db="EMBL/GenBank/DDBJ databases">
        <authorList>
            <person name="Varghese N."/>
            <person name="Submissions S."/>
        </authorList>
    </citation>
    <scope>NUCLEOTIDE SEQUENCE [LARGE SCALE GENOMIC DNA]</scope>
    <source>
        <strain evidence="2">DSM 11578</strain>
    </source>
</reference>
<accession>A0A1I4AQ73</accession>
<dbReference type="Proteomes" id="UP000198924">
    <property type="component" value="Unassembled WGS sequence"/>
</dbReference>
<proteinExistence type="predicted"/>
<dbReference type="EMBL" id="FOSH01000015">
    <property type="protein sequence ID" value="SFK58688.1"/>
    <property type="molecule type" value="Genomic_DNA"/>
</dbReference>
<evidence type="ECO:0000313" key="1">
    <source>
        <dbReference type="EMBL" id="SFK58688.1"/>
    </source>
</evidence>
<organism evidence="1 2">
    <name type="scientific">Methylophaga sulfidovorans</name>
    <dbReference type="NCBI Taxonomy" id="45496"/>
    <lineage>
        <taxon>Bacteria</taxon>
        <taxon>Pseudomonadati</taxon>
        <taxon>Pseudomonadota</taxon>
        <taxon>Gammaproteobacteria</taxon>
        <taxon>Thiotrichales</taxon>
        <taxon>Piscirickettsiaceae</taxon>
        <taxon>Methylophaga</taxon>
    </lineage>
</organism>
<evidence type="ECO:0008006" key="3">
    <source>
        <dbReference type="Google" id="ProtNLM"/>
    </source>
</evidence>
<gene>
    <name evidence="1" type="ORF">SAMN04488079_11562</name>
</gene>
<keyword evidence="2" id="KW-1185">Reference proteome</keyword>
<dbReference type="RefSeq" id="WP_143092290.1">
    <property type="nucleotide sequence ID" value="NZ_FOSH01000015.1"/>
</dbReference>
<dbReference type="PROSITE" id="PS51257">
    <property type="entry name" value="PROKAR_LIPOPROTEIN"/>
    <property type="match status" value="1"/>
</dbReference>